<reference evidence="2 3" key="1">
    <citation type="submission" date="2024-09" db="EMBL/GenBank/DDBJ databases">
        <authorList>
            <person name="Sun Q."/>
            <person name="Mori K."/>
        </authorList>
    </citation>
    <scope>NUCLEOTIDE SEQUENCE [LARGE SCALE GENOMIC DNA]</scope>
    <source>
        <strain evidence="2 3">CCM 7957</strain>
    </source>
</reference>
<proteinExistence type="predicted"/>
<keyword evidence="3" id="KW-1185">Reference proteome</keyword>
<feature type="transmembrane region" description="Helical" evidence="1">
    <location>
        <begin position="120"/>
        <end position="139"/>
    </location>
</feature>
<evidence type="ECO:0000256" key="1">
    <source>
        <dbReference type="SAM" id="Phobius"/>
    </source>
</evidence>
<keyword evidence="1" id="KW-1133">Transmembrane helix</keyword>
<keyword evidence="1" id="KW-0812">Transmembrane</keyword>
<dbReference type="Proteomes" id="UP001589783">
    <property type="component" value="Unassembled WGS sequence"/>
</dbReference>
<comment type="caution">
    <text evidence="2">The sequence shown here is derived from an EMBL/GenBank/DDBJ whole genome shotgun (WGS) entry which is preliminary data.</text>
</comment>
<evidence type="ECO:0000313" key="2">
    <source>
        <dbReference type="EMBL" id="MFC0316045.1"/>
    </source>
</evidence>
<evidence type="ECO:0000313" key="3">
    <source>
        <dbReference type="Proteomes" id="UP001589783"/>
    </source>
</evidence>
<sequence length="366" mass="38558">MTERPLGELVAATAALVSVDNQNNPVIDETTAAQAVGIAQKIGQIDGGQPGCDVHSTQHVLPSEKFMAAAVKAEFPEIGRRVDMAISESRSGVALSRETAKTKGSSFRDSVRSVLSRHRLLILAVIVVGFIEWMIGTGWTQRVFDLTSDQAHIFALALPVLFALVGLAVAQGVMASAENRAPRIIKSATALLVLLILIVIVCAGLIISETVVKGSNSGGGISGGGISGGVATSDGSGDTGYHLVKLGVYVSLLLMVTALVMLLHLLDLWRERKKEVAANALAAMSATTPAQIAAANMQYLESFLDVYDSLIATREAIVTSYIAGVRAALKPDLGDVWSGEHLLDPLAEPKWVEELKAEIATLRATA</sequence>
<gene>
    <name evidence="2" type="ORF">ACFFJD_14425</name>
</gene>
<feature type="transmembrane region" description="Helical" evidence="1">
    <location>
        <begin position="246"/>
        <end position="266"/>
    </location>
</feature>
<dbReference type="EMBL" id="JBHLWV010000027">
    <property type="protein sequence ID" value="MFC0316045.1"/>
    <property type="molecule type" value="Genomic_DNA"/>
</dbReference>
<protein>
    <submittedName>
        <fullName evidence="2">Uncharacterized protein</fullName>
    </submittedName>
</protein>
<feature type="transmembrane region" description="Helical" evidence="1">
    <location>
        <begin position="187"/>
        <end position="207"/>
    </location>
</feature>
<feature type="transmembrane region" description="Helical" evidence="1">
    <location>
        <begin position="151"/>
        <end position="175"/>
    </location>
</feature>
<keyword evidence="1" id="KW-0472">Membrane</keyword>
<dbReference type="RefSeq" id="WP_382365354.1">
    <property type="nucleotide sequence ID" value="NZ_JBHLWV010000027.1"/>
</dbReference>
<name>A0ABV6HD02_9ACTN</name>
<accession>A0ABV6HD02</accession>
<organism evidence="2 3">
    <name type="scientific">Gordonia phosphorivorans</name>
    <dbReference type="NCBI Taxonomy" id="1056982"/>
    <lineage>
        <taxon>Bacteria</taxon>
        <taxon>Bacillati</taxon>
        <taxon>Actinomycetota</taxon>
        <taxon>Actinomycetes</taxon>
        <taxon>Mycobacteriales</taxon>
        <taxon>Gordoniaceae</taxon>
        <taxon>Gordonia</taxon>
    </lineage>
</organism>